<name>G0TZ18_TRYVY</name>
<gene>
    <name evidence="2" type="ORF">TVY486_0705440</name>
</gene>
<evidence type="ECO:0000256" key="1">
    <source>
        <dbReference type="SAM" id="MobiDB-lite"/>
    </source>
</evidence>
<evidence type="ECO:0000313" key="2">
    <source>
        <dbReference type="EMBL" id="CCC49221.1"/>
    </source>
</evidence>
<feature type="compositionally biased region" description="Basic and acidic residues" evidence="1">
    <location>
        <begin position="42"/>
        <end position="51"/>
    </location>
</feature>
<proteinExistence type="predicted"/>
<dbReference type="AlphaFoldDB" id="G0TZ18"/>
<feature type="region of interest" description="Disordered" evidence="1">
    <location>
        <begin position="39"/>
        <end position="58"/>
    </location>
</feature>
<accession>G0TZ18</accession>
<protein>
    <submittedName>
        <fullName evidence="2">Uncharacterized protein</fullName>
    </submittedName>
</protein>
<dbReference type="EMBL" id="HE573023">
    <property type="protein sequence ID" value="CCC49221.1"/>
    <property type="molecule type" value="Genomic_DNA"/>
</dbReference>
<sequence>MWYPVSECNRCTRGICTNTKIQRQSAVLRSWGEGKVPGDCTTGRREPHCDRTQGGATGRQWLRRSDATPESGWEQHYSIRHRIRVAISHTCIRNTTLKISRSNW</sequence>
<reference evidence="2" key="1">
    <citation type="journal article" date="2012" name="Proc. Natl. Acad. Sci. U.S.A.">
        <title>Antigenic diversity is generated by distinct evolutionary mechanisms in African trypanosome species.</title>
        <authorList>
            <person name="Jackson A.P."/>
            <person name="Berry A."/>
            <person name="Aslett M."/>
            <person name="Allison H.C."/>
            <person name="Burton P."/>
            <person name="Vavrova-Anderson J."/>
            <person name="Brown R."/>
            <person name="Browne H."/>
            <person name="Corton N."/>
            <person name="Hauser H."/>
            <person name="Gamble J."/>
            <person name="Gilderthorp R."/>
            <person name="Marcello L."/>
            <person name="McQuillan J."/>
            <person name="Otto T.D."/>
            <person name="Quail M.A."/>
            <person name="Sanders M.J."/>
            <person name="van Tonder A."/>
            <person name="Ginger M.L."/>
            <person name="Field M.C."/>
            <person name="Barry J.D."/>
            <person name="Hertz-Fowler C."/>
            <person name="Berriman M."/>
        </authorList>
    </citation>
    <scope>NUCLEOTIDE SEQUENCE</scope>
    <source>
        <strain evidence="2">Y486</strain>
    </source>
</reference>
<organism evidence="2">
    <name type="scientific">Trypanosoma vivax (strain Y486)</name>
    <dbReference type="NCBI Taxonomy" id="1055687"/>
    <lineage>
        <taxon>Eukaryota</taxon>
        <taxon>Discoba</taxon>
        <taxon>Euglenozoa</taxon>
        <taxon>Kinetoplastea</taxon>
        <taxon>Metakinetoplastina</taxon>
        <taxon>Trypanosomatida</taxon>
        <taxon>Trypanosomatidae</taxon>
        <taxon>Trypanosoma</taxon>
        <taxon>Duttonella</taxon>
    </lineage>
</organism>